<dbReference type="RefSeq" id="WP_183402234.1">
    <property type="nucleotide sequence ID" value="NZ_JACHGG010000001.1"/>
</dbReference>
<proteinExistence type="predicted"/>
<sequence>MPPCSPSSDAYEPTAADFAQWVAELLPGIGAAIAQQGFEKGCQLPAFQSYLQERGQPVP</sequence>
<dbReference type="AlphaFoldDB" id="A0A7W9WBD3"/>
<organism evidence="1 2">
    <name type="scientific">Hymenobacter luteus</name>
    <dbReference type="NCBI Taxonomy" id="1411122"/>
    <lineage>
        <taxon>Bacteria</taxon>
        <taxon>Pseudomonadati</taxon>
        <taxon>Bacteroidota</taxon>
        <taxon>Cytophagia</taxon>
        <taxon>Cytophagales</taxon>
        <taxon>Hymenobacteraceae</taxon>
        <taxon>Hymenobacter</taxon>
    </lineage>
</organism>
<reference evidence="1 2" key="1">
    <citation type="submission" date="2020-08" db="EMBL/GenBank/DDBJ databases">
        <title>Genomic Encyclopedia of Type Strains, Phase IV (KMG-IV): sequencing the most valuable type-strain genomes for metagenomic binning, comparative biology and taxonomic classification.</title>
        <authorList>
            <person name="Goeker M."/>
        </authorList>
    </citation>
    <scope>NUCLEOTIDE SEQUENCE [LARGE SCALE GENOMIC DNA]</scope>
    <source>
        <strain evidence="1 2">DSM 26718</strain>
    </source>
</reference>
<evidence type="ECO:0000313" key="2">
    <source>
        <dbReference type="Proteomes" id="UP000532746"/>
    </source>
</evidence>
<name>A0A7W9WBD3_9BACT</name>
<evidence type="ECO:0000313" key="1">
    <source>
        <dbReference type="EMBL" id="MBB6057517.1"/>
    </source>
</evidence>
<dbReference type="Proteomes" id="UP000532746">
    <property type="component" value="Unassembled WGS sequence"/>
</dbReference>
<gene>
    <name evidence="1" type="ORF">HNQ93_000347</name>
</gene>
<dbReference type="EMBL" id="JACHGG010000001">
    <property type="protein sequence ID" value="MBB6057517.1"/>
    <property type="molecule type" value="Genomic_DNA"/>
</dbReference>
<keyword evidence="2" id="KW-1185">Reference proteome</keyword>
<accession>A0A7W9WBD3</accession>
<protein>
    <submittedName>
        <fullName evidence="1">Uncharacterized protein</fullName>
    </submittedName>
</protein>
<comment type="caution">
    <text evidence="1">The sequence shown here is derived from an EMBL/GenBank/DDBJ whole genome shotgun (WGS) entry which is preliminary data.</text>
</comment>